<protein>
    <submittedName>
        <fullName evidence="4">Uncharacterized protein</fullName>
    </submittedName>
</protein>
<accession>A0AAN8P3H5</accession>
<keyword evidence="5" id="KW-1185">Reference proteome</keyword>
<evidence type="ECO:0000313" key="5">
    <source>
        <dbReference type="Proteomes" id="UP001347796"/>
    </source>
</evidence>
<dbReference type="EMBL" id="JAZGQO010000015">
    <property type="protein sequence ID" value="KAK6169647.1"/>
    <property type="molecule type" value="Genomic_DNA"/>
</dbReference>
<dbReference type="Proteomes" id="UP001347796">
    <property type="component" value="Unassembled WGS sequence"/>
</dbReference>
<reference evidence="4 5" key="1">
    <citation type="submission" date="2024-01" db="EMBL/GenBank/DDBJ databases">
        <title>The genome of the rayed Mediterranean limpet Patella caerulea (Linnaeus, 1758).</title>
        <authorList>
            <person name="Anh-Thu Weber A."/>
            <person name="Halstead-Nussloch G."/>
        </authorList>
    </citation>
    <scope>NUCLEOTIDE SEQUENCE [LARGE SCALE GENOMIC DNA]</scope>
    <source>
        <strain evidence="4">AATW-2023a</strain>
        <tissue evidence="4">Whole specimen</tissue>
    </source>
</reference>
<feature type="transmembrane region" description="Helical" evidence="2">
    <location>
        <begin position="283"/>
        <end position="307"/>
    </location>
</feature>
<sequence>MVRRYHILTTVLCICITLIAGDVLNQCYSTKCPQAEIKCESGYHIALTEILYGFKSETCNSELKCSFDCCKYEEGDCLMIYEDDKLYSAYNQCQLNDSCHINTGRSSKRCKTHRSSFTKIEYECIADSDIQMNLGEGQKSSILYNMDHSNLSGAVCTVTSTGDVKIKIQQLKLTNNSQAPSNSELKLSIANSTGAVVAYGVISELYRELGQHATPIIVTIRDVDQSDIIWISFEGVRVYIKCEKLPSSVGDKDDDKTDKKSPGEQSTDKQSPDAQSPSKQTPVWIYIIVGIVGFLLVVIIVVVIYFLHKRSKKKTSTAVRVDTSRNHYTYTEIPLTGTPEPNTGDSSVQYRVPDQTVEYKYTEPTPITHNGLNVAASGTQPELSEDYDHLGELKRGARPINTTNYHHLPINKEHLASDDDYNHLGAIKVDNSIVDDTYNHIGGVTKDKLSDDDLYNHLKK</sequence>
<dbReference type="AlphaFoldDB" id="A0AAN8P3H5"/>
<name>A0AAN8P3H5_PATCE</name>
<keyword evidence="3" id="KW-0732">Signal</keyword>
<keyword evidence="2" id="KW-1133">Transmembrane helix</keyword>
<feature type="compositionally biased region" description="Basic and acidic residues" evidence="1">
    <location>
        <begin position="247"/>
        <end position="271"/>
    </location>
</feature>
<evidence type="ECO:0000313" key="4">
    <source>
        <dbReference type="EMBL" id="KAK6169647.1"/>
    </source>
</evidence>
<gene>
    <name evidence="4" type="ORF">SNE40_020650</name>
</gene>
<evidence type="ECO:0000256" key="1">
    <source>
        <dbReference type="SAM" id="MobiDB-lite"/>
    </source>
</evidence>
<feature type="region of interest" description="Disordered" evidence="1">
    <location>
        <begin position="247"/>
        <end position="278"/>
    </location>
</feature>
<comment type="caution">
    <text evidence="4">The sequence shown here is derived from an EMBL/GenBank/DDBJ whole genome shotgun (WGS) entry which is preliminary data.</text>
</comment>
<evidence type="ECO:0000256" key="2">
    <source>
        <dbReference type="SAM" id="Phobius"/>
    </source>
</evidence>
<feature type="chain" id="PRO_5042928607" evidence="3">
    <location>
        <begin position="22"/>
        <end position="460"/>
    </location>
</feature>
<feature type="signal peptide" evidence="3">
    <location>
        <begin position="1"/>
        <end position="21"/>
    </location>
</feature>
<evidence type="ECO:0000256" key="3">
    <source>
        <dbReference type="SAM" id="SignalP"/>
    </source>
</evidence>
<organism evidence="4 5">
    <name type="scientific">Patella caerulea</name>
    <name type="common">Rayed Mediterranean limpet</name>
    <dbReference type="NCBI Taxonomy" id="87958"/>
    <lineage>
        <taxon>Eukaryota</taxon>
        <taxon>Metazoa</taxon>
        <taxon>Spiralia</taxon>
        <taxon>Lophotrochozoa</taxon>
        <taxon>Mollusca</taxon>
        <taxon>Gastropoda</taxon>
        <taxon>Patellogastropoda</taxon>
        <taxon>Patelloidea</taxon>
        <taxon>Patellidae</taxon>
        <taxon>Patella</taxon>
    </lineage>
</organism>
<proteinExistence type="predicted"/>
<keyword evidence="2" id="KW-0472">Membrane</keyword>
<keyword evidence="2" id="KW-0812">Transmembrane</keyword>